<dbReference type="EMBL" id="RXOC01000005">
    <property type="protein sequence ID" value="RXF70003.1"/>
    <property type="molecule type" value="Genomic_DNA"/>
</dbReference>
<dbReference type="Proteomes" id="UP000290848">
    <property type="component" value="Unassembled WGS sequence"/>
</dbReference>
<dbReference type="Proteomes" id="UP000322918">
    <property type="component" value="Unassembled WGS sequence"/>
</dbReference>
<evidence type="ECO:0000313" key="5">
    <source>
        <dbReference type="Proteomes" id="UP000322918"/>
    </source>
</evidence>
<dbReference type="OrthoDB" id="770452at2"/>
<evidence type="ECO:0000313" key="3">
    <source>
        <dbReference type="EMBL" id="RXF70003.1"/>
    </source>
</evidence>
<dbReference type="Pfam" id="PF22292">
    <property type="entry name" value="DUF6965"/>
    <property type="match status" value="1"/>
</dbReference>
<comment type="caution">
    <text evidence="3">The sequence shown here is derived from an EMBL/GenBank/DDBJ whole genome shotgun (WGS) entry which is preliminary data.</text>
</comment>
<keyword evidence="5" id="KW-1185">Reference proteome</keyword>
<feature type="domain" description="DUF6965" evidence="1">
    <location>
        <begin position="1"/>
        <end position="65"/>
    </location>
</feature>
<evidence type="ECO:0000259" key="1">
    <source>
        <dbReference type="Pfam" id="PF22292"/>
    </source>
</evidence>
<protein>
    <recommendedName>
        <fullName evidence="1">DUF6965 domain-containing protein</fullName>
    </recommendedName>
</protein>
<accession>A0A4Q0MAI4</accession>
<gene>
    <name evidence="3" type="ORF">EKH83_08930</name>
    <name evidence="2" type="ORF">F1649_04085</name>
</gene>
<reference evidence="3 4" key="1">
    <citation type="submission" date="2018-12" db="EMBL/GenBank/DDBJ databases">
        <title>The Draft Genome Sequence of the Soil Bacterium Pedobacter tournemirensis R1.</title>
        <authorList>
            <person name="He J."/>
        </authorList>
    </citation>
    <scope>NUCLEOTIDE SEQUENCE [LARGE SCALE GENOMIC DNA]</scope>
    <source>
        <strain evidence="3 4">R1</strain>
    </source>
</reference>
<sequence>MTLPELKEFFETHTLPDTIKLSEAETIIDVPKFVKSHLFIAGDLSNISAFSSFHARLIKVKDIILEMEAVRPELEVEEC</sequence>
<reference evidence="2 5" key="2">
    <citation type="submission" date="2019-09" db="EMBL/GenBank/DDBJ databases">
        <title>Pararcticibacter amylolyticus gen. nov., sp. nov., isolated from a rottenly hemp rope, and reclassification of Pedobacter tournemirensis as Pararcticibacter tournemirensis comb. nov.</title>
        <authorList>
            <person name="Cai Y."/>
        </authorList>
    </citation>
    <scope>NUCLEOTIDE SEQUENCE [LARGE SCALE GENOMIC DNA]</scope>
    <source>
        <strain evidence="2 5">TF5-37.2-LB10</strain>
    </source>
</reference>
<evidence type="ECO:0000313" key="2">
    <source>
        <dbReference type="EMBL" id="KAA8485306.1"/>
    </source>
</evidence>
<dbReference type="AlphaFoldDB" id="A0A4Q0MAI4"/>
<name>A0A4Q0MAI4_9SPHI</name>
<dbReference type="InterPro" id="IPR054238">
    <property type="entry name" value="DUF6965"/>
</dbReference>
<proteinExistence type="predicted"/>
<evidence type="ECO:0000313" key="4">
    <source>
        <dbReference type="Proteomes" id="UP000290848"/>
    </source>
</evidence>
<dbReference type="RefSeq" id="WP_128769076.1">
    <property type="nucleotide sequence ID" value="NZ_RXOC01000005.1"/>
</dbReference>
<dbReference type="EMBL" id="VWNE01000005">
    <property type="protein sequence ID" value="KAA8485306.1"/>
    <property type="molecule type" value="Genomic_DNA"/>
</dbReference>
<organism evidence="3 4">
    <name type="scientific">Arcticibacter tournemirensis</name>
    <dbReference type="NCBI Taxonomy" id="699437"/>
    <lineage>
        <taxon>Bacteria</taxon>
        <taxon>Pseudomonadati</taxon>
        <taxon>Bacteroidota</taxon>
        <taxon>Sphingobacteriia</taxon>
        <taxon>Sphingobacteriales</taxon>
        <taxon>Sphingobacteriaceae</taxon>
        <taxon>Arcticibacter</taxon>
    </lineage>
</organism>